<dbReference type="CDD" id="cd00093">
    <property type="entry name" value="HTH_XRE"/>
    <property type="match status" value="1"/>
</dbReference>
<sequence length="137" mass="15277">MTKKKPSLRDQEIGRRIRARRMMISMSQTDLGDKLGVTFQQIQKYEKGVNRVGSGRLEELARILGVPITFFYDERPSKEGDVNMLLSLFGTMQAFKLLKAFSSISNADTRHAIVQLVIQIATGDGDKIGEPSASQSN</sequence>
<evidence type="ECO:0000313" key="2">
    <source>
        <dbReference type="EMBL" id="MBZ6078884.1"/>
    </source>
</evidence>
<organism evidence="2 3">
    <name type="scientific">Microvirga puerhi</name>
    <dbReference type="NCBI Taxonomy" id="2876078"/>
    <lineage>
        <taxon>Bacteria</taxon>
        <taxon>Pseudomonadati</taxon>
        <taxon>Pseudomonadota</taxon>
        <taxon>Alphaproteobacteria</taxon>
        <taxon>Hyphomicrobiales</taxon>
        <taxon>Methylobacteriaceae</taxon>
        <taxon>Microvirga</taxon>
    </lineage>
</organism>
<reference evidence="2 3" key="1">
    <citation type="submission" date="2021-09" db="EMBL/GenBank/DDBJ databases">
        <title>The complete genome sequence of a new microorganism.</title>
        <authorList>
            <person name="Zi Z."/>
        </authorList>
    </citation>
    <scope>NUCLEOTIDE SEQUENCE [LARGE SCALE GENOMIC DNA]</scope>
    <source>
        <strain evidence="2 3">WGZ8</strain>
    </source>
</reference>
<protein>
    <submittedName>
        <fullName evidence="2">Helix-turn-helix domain-containing protein</fullName>
    </submittedName>
</protein>
<dbReference type="RefSeq" id="WP_224315636.1">
    <property type="nucleotide sequence ID" value="NZ_JAIRBM010000023.1"/>
</dbReference>
<proteinExistence type="predicted"/>
<accession>A0ABS7VTJ6</accession>
<feature type="domain" description="HTH cro/C1-type" evidence="1">
    <location>
        <begin position="17"/>
        <end position="71"/>
    </location>
</feature>
<dbReference type="InterPro" id="IPR001387">
    <property type="entry name" value="Cro/C1-type_HTH"/>
</dbReference>
<dbReference type="Proteomes" id="UP000704176">
    <property type="component" value="Unassembled WGS sequence"/>
</dbReference>
<gene>
    <name evidence="2" type="ORF">K9B37_21745</name>
</gene>
<evidence type="ECO:0000313" key="3">
    <source>
        <dbReference type="Proteomes" id="UP000704176"/>
    </source>
</evidence>
<dbReference type="SUPFAM" id="SSF47413">
    <property type="entry name" value="lambda repressor-like DNA-binding domains"/>
    <property type="match status" value="1"/>
</dbReference>
<dbReference type="SMART" id="SM00530">
    <property type="entry name" value="HTH_XRE"/>
    <property type="match status" value="1"/>
</dbReference>
<dbReference type="PROSITE" id="PS50943">
    <property type="entry name" value="HTH_CROC1"/>
    <property type="match status" value="1"/>
</dbReference>
<name>A0ABS7VTJ6_9HYPH</name>
<comment type="caution">
    <text evidence="2">The sequence shown here is derived from an EMBL/GenBank/DDBJ whole genome shotgun (WGS) entry which is preliminary data.</text>
</comment>
<dbReference type="EMBL" id="JAIRBM010000023">
    <property type="protein sequence ID" value="MBZ6078884.1"/>
    <property type="molecule type" value="Genomic_DNA"/>
</dbReference>
<dbReference type="Gene3D" id="1.10.260.40">
    <property type="entry name" value="lambda repressor-like DNA-binding domains"/>
    <property type="match status" value="1"/>
</dbReference>
<dbReference type="InterPro" id="IPR010982">
    <property type="entry name" value="Lambda_DNA-bd_dom_sf"/>
</dbReference>
<evidence type="ECO:0000259" key="1">
    <source>
        <dbReference type="PROSITE" id="PS50943"/>
    </source>
</evidence>
<dbReference type="Pfam" id="PF01381">
    <property type="entry name" value="HTH_3"/>
    <property type="match status" value="1"/>
</dbReference>
<keyword evidence="3" id="KW-1185">Reference proteome</keyword>